<dbReference type="EMBL" id="JAPESX010001327">
    <property type="protein sequence ID" value="KAJ8115198.1"/>
    <property type="molecule type" value="Genomic_DNA"/>
</dbReference>
<dbReference type="Proteomes" id="UP001153334">
    <property type="component" value="Unassembled WGS sequence"/>
</dbReference>
<gene>
    <name evidence="1" type="ORF">ONZ43_g4725</name>
</gene>
<evidence type="ECO:0000313" key="1">
    <source>
        <dbReference type="EMBL" id="KAJ8115198.1"/>
    </source>
</evidence>
<organism evidence="1 2">
    <name type="scientific">Nemania bipapillata</name>
    <dbReference type="NCBI Taxonomy" id="110536"/>
    <lineage>
        <taxon>Eukaryota</taxon>
        <taxon>Fungi</taxon>
        <taxon>Dikarya</taxon>
        <taxon>Ascomycota</taxon>
        <taxon>Pezizomycotina</taxon>
        <taxon>Sordariomycetes</taxon>
        <taxon>Xylariomycetidae</taxon>
        <taxon>Xylariales</taxon>
        <taxon>Xylariaceae</taxon>
        <taxon>Nemania</taxon>
    </lineage>
</organism>
<sequence length="477" mass="53154">MDGGSAEFYRIVPLSTEAGNRPAFNANLIRHRINQAQGNRNTAQVDMLWEEFVGLEQVISDERAAQIRKHPELVDSFIKTRMMFKQPEKAISAWNLLGKVGLKPSLRTWNLMLDGLRRAGNIDGIKNIWDKLARSHIQLDTAIWTTRIAGLIDCGDIEGGLHALEEMVKLWGNGANKGAVMPTIEPVNAALSGLIFRQQHDIAESLLAWASRNGIQPDVVTFNTLLRSAIRNAHPNHQSKKVEQILARMQAQGVSADEATFVIILDASFSHSYIRDAEDQAKIVADVGSAMTSAGLKLNMKAYGKMVYILLRSNATAAAMAIVKHLHNQNMEPSSHIYTMLVEHCFTRRPPALDSVRLFVQRRLQVDMNDTDHIFYDRVVRGYALVGETQAALDIHNHVITAGGRVSISTLTDLLRTLISQGNLGGARVMVNREKGQFEHRNIDPDEHAGYWGHQFWQIAKAHNLLDSSLPLPEVHA</sequence>
<accession>A0ACC2IJ97</accession>
<comment type="caution">
    <text evidence="1">The sequence shown here is derived from an EMBL/GenBank/DDBJ whole genome shotgun (WGS) entry which is preliminary data.</text>
</comment>
<proteinExistence type="predicted"/>
<keyword evidence="2" id="KW-1185">Reference proteome</keyword>
<protein>
    <submittedName>
        <fullName evidence="1">Uncharacterized protein</fullName>
    </submittedName>
</protein>
<reference evidence="1" key="1">
    <citation type="submission" date="2022-11" db="EMBL/GenBank/DDBJ databases">
        <title>Genome Sequence of Nemania bipapillata.</title>
        <authorList>
            <person name="Buettner E."/>
        </authorList>
    </citation>
    <scope>NUCLEOTIDE SEQUENCE</scope>
    <source>
        <strain evidence="1">CP14</strain>
    </source>
</reference>
<evidence type="ECO:0000313" key="2">
    <source>
        <dbReference type="Proteomes" id="UP001153334"/>
    </source>
</evidence>
<name>A0ACC2IJ97_9PEZI</name>